<organism evidence="1 2">
    <name type="scientific">Sulfobacillus thermotolerans</name>
    <dbReference type="NCBI Taxonomy" id="338644"/>
    <lineage>
        <taxon>Bacteria</taxon>
        <taxon>Bacillati</taxon>
        <taxon>Bacillota</taxon>
        <taxon>Clostridia</taxon>
        <taxon>Eubacteriales</taxon>
        <taxon>Clostridiales Family XVII. Incertae Sedis</taxon>
        <taxon>Sulfobacillus</taxon>
    </lineage>
</organism>
<dbReference type="SUPFAM" id="SSF53254">
    <property type="entry name" value="Phosphoglycerate mutase-like"/>
    <property type="match status" value="1"/>
</dbReference>
<dbReference type="Gene3D" id="3.40.50.1240">
    <property type="entry name" value="Phosphoglycerate mutase-like"/>
    <property type="match status" value="1"/>
</dbReference>
<protein>
    <submittedName>
        <fullName evidence="1">Histidine phosphatase family protein</fullName>
    </submittedName>
</protein>
<dbReference type="CDD" id="cd07067">
    <property type="entry name" value="HP_PGM_like"/>
    <property type="match status" value="1"/>
</dbReference>
<proteinExistence type="predicted"/>
<evidence type="ECO:0000313" key="2">
    <source>
        <dbReference type="Proteomes" id="UP000325292"/>
    </source>
</evidence>
<reference evidence="1 2" key="1">
    <citation type="journal article" date="2019" name="Sci. Rep.">
        <title>Sulfobacillus thermotolerans: new insights into resistance and metabolic capacities of acidophilic chemolithotrophs.</title>
        <authorList>
            <person name="Panyushkina A.E."/>
            <person name="Babenko V.V."/>
            <person name="Nikitina A.S."/>
            <person name="Selezneva O.V."/>
            <person name="Tsaplina I.A."/>
            <person name="Letarova M.A."/>
            <person name="Kostryukova E.S."/>
            <person name="Letarov A.V."/>
        </authorList>
    </citation>
    <scope>NUCLEOTIDE SEQUENCE [LARGE SCALE GENOMIC DNA]</scope>
    <source>
        <strain evidence="1 2">Kr1</strain>
    </source>
</reference>
<keyword evidence="2" id="KW-1185">Reference proteome</keyword>
<dbReference type="InterPro" id="IPR029033">
    <property type="entry name" value="His_PPase_superfam"/>
</dbReference>
<dbReference type="SMART" id="SM00855">
    <property type="entry name" value="PGAM"/>
    <property type="match status" value="1"/>
</dbReference>
<dbReference type="InterPro" id="IPR013078">
    <property type="entry name" value="His_Pase_superF_clade-1"/>
</dbReference>
<name>A0ABM6RP72_9FIRM</name>
<sequence length="198" mass="23149">MDTLAAKTFWVMRHGRPDLPRNPFFMNRDLFNRFLESYDLAALSAEESARLAQLYERYPIPDAVVCSDLPRAHATAKIFGRTAPIIVDPIFREIPIQLPEPSSLFLKSLWPAEVWWSYLRVNWFRNQGPEGKDRSRQRATEAIVHLRRYQHDYPHMALVSHAGFISLLITLLHQQHQIKGPMLPSIRFGQPTLYEWIK</sequence>
<dbReference type="EMBL" id="CP019454">
    <property type="protein sequence ID" value="AUW93151.1"/>
    <property type="molecule type" value="Genomic_DNA"/>
</dbReference>
<gene>
    <name evidence="1" type="ORF">BXT84_03620</name>
</gene>
<dbReference type="Proteomes" id="UP000325292">
    <property type="component" value="Chromosome"/>
</dbReference>
<evidence type="ECO:0000313" key="1">
    <source>
        <dbReference type="EMBL" id="AUW93151.1"/>
    </source>
</evidence>
<dbReference type="Pfam" id="PF00300">
    <property type="entry name" value="His_Phos_1"/>
    <property type="match status" value="1"/>
</dbReference>
<accession>A0ABM6RP72</accession>